<dbReference type="Proteomes" id="UP000225497">
    <property type="component" value="Segment"/>
</dbReference>
<organism evidence="1 2">
    <name type="scientific">Escherichia phage phiC120</name>
    <dbReference type="NCBI Taxonomy" id="1970776"/>
    <lineage>
        <taxon>Viruses</taxon>
        <taxon>Duplodnaviria</taxon>
        <taxon>Heunggongvirae</taxon>
        <taxon>Uroviricota</taxon>
        <taxon>Caudoviricetes</taxon>
        <taxon>Pantevenvirales</taxon>
        <taxon>Straboviridae</taxon>
        <taxon>Tevenvirinae</taxon>
        <taxon>Mosigvirus</taxon>
        <taxon>Mosigvirus c120</taxon>
    </lineage>
</organism>
<reference evidence="2" key="1">
    <citation type="submission" date="2017-03" db="EMBL/GenBank/DDBJ databases">
        <title>Genome sequence of a novel bacteriophage, phiC120, with broad host range on Escherichia coli pathogenic.</title>
        <authorList>
            <person name="Amarillas L."/>
            <person name="Leon-Felix J."/>
        </authorList>
    </citation>
    <scope>NUCLEOTIDE SEQUENCE [LARGE SCALE GENOMIC DNA]</scope>
</reference>
<name>A0A1W6JU48_9CAUD</name>
<keyword evidence="2" id="KW-1185">Reference proteome</keyword>
<gene>
    <name evidence="1" type="ORF">phiC120_c86</name>
</gene>
<accession>A0A1W6JU48</accession>
<sequence length="83" mass="9498">MIFIIQRSMDYCGSKNVAAFTDPVATYNECLKPENVACISSDYEALIVQMFYSSGDNHVVRIKEEHLESYETFAESLLQHINK</sequence>
<evidence type="ECO:0000313" key="2">
    <source>
        <dbReference type="Proteomes" id="UP000225497"/>
    </source>
</evidence>
<protein>
    <submittedName>
        <fullName evidence="1">Uncharacterized protein</fullName>
    </submittedName>
</protein>
<evidence type="ECO:0000313" key="1">
    <source>
        <dbReference type="EMBL" id="ARM70792.1"/>
    </source>
</evidence>
<dbReference type="EMBL" id="KY703222">
    <property type="protein sequence ID" value="ARM70792.1"/>
    <property type="molecule type" value="Genomic_DNA"/>
</dbReference>
<proteinExistence type="predicted"/>